<name>D9Q2J5_ACIS3</name>
<dbReference type="Proteomes" id="UP000000346">
    <property type="component" value="Chromosome"/>
</dbReference>
<dbReference type="InterPro" id="IPR023621">
    <property type="entry name" value="Ribosomal_eL31_dom_sf"/>
</dbReference>
<dbReference type="GO" id="GO:0003735">
    <property type="term" value="F:structural constituent of ribosome"/>
    <property type="evidence" value="ECO:0007669"/>
    <property type="project" value="InterPro"/>
</dbReference>
<dbReference type="Gene3D" id="3.10.440.10">
    <property type="match status" value="1"/>
</dbReference>
<organism evidence="6 7">
    <name type="scientific">Acidilobus saccharovorans (strain DSM 16705 / JCM 18335 / VKM B-2471 / 345-15)</name>
    <dbReference type="NCBI Taxonomy" id="666510"/>
    <lineage>
        <taxon>Archaea</taxon>
        <taxon>Thermoproteota</taxon>
        <taxon>Thermoprotei</taxon>
        <taxon>Acidilobales</taxon>
        <taxon>Acidilobaceae</taxon>
        <taxon>Acidilobus</taxon>
    </lineage>
</organism>
<dbReference type="GO" id="GO:0005840">
    <property type="term" value="C:ribosome"/>
    <property type="evidence" value="ECO:0007669"/>
    <property type="project" value="UniProtKB-KW"/>
</dbReference>
<dbReference type="HOGENOM" id="CLU_2613396_0_0_2"/>
<proteinExistence type="inferred from homology"/>
<dbReference type="Pfam" id="PF01198">
    <property type="entry name" value="Ribosomal_L31e"/>
    <property type="match status" value="1"/>
</dbReference>
<evidence type="ECO:0000256" key="1">
    <source>
        <dbReference type="ARBA" id="ARBA00010808"/>
    </source>
</evidence>
<reference evidence="6 7" key="1">
    <citation type="journal article" date="2010" name="Appl. Environ. Microbiol.">
        <title>The genome sequence of the crenarchaeon Acidilobus saccharovorans supports a new order, Acidilobales, and suggests an important ecological role in terrestrial acidic hot springs.</title>
        <authorList>
            <person name="Mardanov A.V."/>
            <person name="Svetlitchnyi V.A."/>
            <person name="Beletsky A.V."/>
            <person name="Prokofeva M.I."/>
            <person name="Bonch-Osmolovskaya E.A."/>
            <person name="Ravin N.V."/>
            <person name="Skryabin K.G."/>
        </authorList>
    </citation>
    <scope>NUCLEOTIDE SEQUENCE [LARGE SCALE GENOMIC DNA]</scope>
    <source>
        <strain evidence="7">DSM 16705 / JCM 18335 / VKM B-2471 / 345-15</strain>
    </source>
</reference>
<comment type="similarity">
    <text evidence="1">Belongs to the eukaryotic ribosomal protein eL31 family.</text>
</comment>
<keyword evidence="3" id="KW-0687">Ribonucleoprotein</keyword>
<dbReference type="InterPro" id="IPR000054">
    <property type="entry name" value="Ribosomal_eL31"/>
</dbReference>
<dbReference type="GO" id="GO:0006412">
    <property type="term" value="P:translation"/>
    <property type="evidence" value="ECO:0007669"/>
    <property type="project" value="InterPro"/>
</dbReference>
<gene>
    <name evidence="6" type="ordered locus">ASAC_1128</name>
</gene>
<evidence type="ECO:0000256" key="3">
    <source>
        <dbReference type="ARBA" id="ARBA00023274"/>
    </source>
</evidence>
<dbReference type="eggNOG" id="arCOG04473">
    <property type="taxonomic scope" value="Archaea"/>
</dbReference>
<keyword evidence="2" id="KW-0689">Ribosomal protein</keyword>
<dbReference type="InParanoid" id="D9Q2J5"/>
<dbReference type="EMBL" id="CP001742">
    <property type="protein sequence ID" value="ADL19533.1"/>
    <property type="molecule type" value="Genomic_DNA"/>
</dbReference>
<protein>
    <recommendedName>
        <fullName evidence="4">Large ribosomal subunit protein eL31</fullName>
    </recommendedName>
    <alternativeName>
        <fullName evidence="5">50S ribosomal protein L31e</fullName>
    </alternativeName>
</protein>
<dbReference type="GO" id="GO:1990904">
    <property type="term" value="C:ribonucleoprotein complex"/>
    <property type="evidence" value="ECO:0007669"/>
    <property type="project" value="UniProtKB-KW"/>
</dbReference>
<dbReference type="STRING" id="666510.ASAC_1128"/>
<dbReference type="KEGG" id="asc:ASAC_1128"/>
<evidence type="ECO:0000313" key="7">
    <source>
        <dbReference type="Proteomes" id="UP000000346"/>
    </source>
</evidence>
<evidence type="ECO:0000256" key="5">
    <source>
        <dbReference type="ARBA" id="ARBA00035378"/>
    </source>
</evidence>
<dbReference type="AlphaFoldDB" id="D9Q2J5"/>
<sequence length="78" mass="8970">MDLLRSLVARHAKVSPESVKILDDVNNYIWSRGIQRPPRRVKVLVRVIKDEEGNVKALVEIANKKLRPGKIELKEKSQ</sequence>
<keyword evidence="7" id="KW-1185">Reference proteome</keyword>
<dbReference type="SUPFAM" id="SSF54575">
    <property type="entry name" value="Ribosomal protein L31e"/>
    <property type="match status" value="1"/>
</dbReference>
<evidence type="ECO:0000313" key="6">
    <source>
        <dbReference type="EMBL" id="ADL19533.1"/>
    </source>
</evidence>
<evidence type="ECO:0000256" key="2">
    <source>
        <dbReference type="ARBA" id="ARBA00022980"/>
    </source>
</evidence>
<evidence type="ECO:0000256" key="4">
    <source>
        <dbReference type="ARBA" id="ARBA00035230"/>
    </source>
</evidence>
<accession>D9Q2J5</accession>